<reference evidence="2" key="1">
    <citation type="journal article" date="2015" name="Proc. Natl. Acad. Sci. U.S.A.">
        <title>Networks of energetic and metabolic interactions define dynamics in microbial communities.</title>
        <authorList>
            <person name="Embree M."/>
            <person name="Liu J.K."/>
            <person name="Al-Bassam M.M."/>
            <person name="Zengler K."/>
        </authorList>
    </citation>
    <scope>NUCLEOTIDE SEQUENCE</scope>
</reference>
<name>A0A0W8F9D9_9ZZZZ</name>
<dbReference type="InterPro" id="IPR045792">
    <property type="entry name" value="DUF6036"/>
</dbReference>
<dbReference type="EMBL" id="LNQE01001437">
    <property type="protein sequence ID" value="KUG17500.1"/>
    <property type="molecule type" value="Genomic_DNA"/>
</dbReference>
<accession>A0A0W8F9D9</accession>
<dbReference type="Pfam" id="PF19502">
    <property type="entry name" value="DUF6036"/>
    <property type="match status" value="1"/>
</dbReference>
<gene>
    <name evidence="2" type="ORF">ASZ90_012819</name>
</gene>
<evidence type="ECO:0000259" key="1">
    <source>
        <dbReference type="Pfam" id="PF19502"/>
    </source>
</evidence>
<proteinExistence type="predicted"/>
<feature type="domain" description="DUF6036" evidence="1">
    <location>
        <begin position="22"/>
        <end position="171"/>
    </location>
</feature>
<evidence type="ECO:0000313" key="2">
    <source>
        <dbReference type="EMBL" id="KUG17500.1"/>
    </source>
</evidence>
<protein>
    <recommendedName>
        <fullName evidence="1">DUF6036 domain-containing protein</fullName>
    </recommendedName>
</protein>
<sequence length="233" mass="26369">MISTSNRISRKEEVDELFAQLGRVLEHKIEALLIGGAAMLEQGLKDSTKDIDIVCRTVGDMETMIASASALGFQIIGPQKRHERLGINRLAVKGGHNLDIFANRISYDFGLSESIWHRAIKSRSFGLLEIRDASPEDIFVMKLIANRPGDGRDCAVLFSTVLDFDEVYQEIEAQYRRAGEVEQTIWITYIEEGIGRLEENFNLEMPLGDRVSELADDYRERLYQKLSRSQAGK</sequence>
<dbReference type="SUPFAM" id="SSF81301">
    <property type="entry name" value="Nucleotidyltransferase"/>
    <property type="match status" value="1"/>
</dbReference>
<comment type="caution">
    <text evidence="2">The sequence shown here is derived from an EMBL/GenBank/DDBJ whole genome shotgun (WGS) entry which is preliminary data.</text>
</comment>
<dbReference type="Gene3D" id="3.30.460.40">
    <property type="match status" value="1"/>
</dbReference>
<dbReference type="InterPro" id="IPR043519">
    <property type="entry name" value="NT_sf"/>
</dbReference>
<organism evidence="2">
    <name type="scientific">hydrocarbon metagenome</name>
    <dbReference type="NCBI Taxonomy" id="938273"/>
    <lineage>
        <taxon>unclassified sequences</taxon>
        <taxon>metagenomes</taxon>
        <taxon>ecological metagenomes</taxon>
    </lineage>
</organism>
<dbReference type="AlphaFoldDB" id="A0A0W8F9D9"/>